<sequence>MNARLASIAALAGVSLIAQQVFADTASMPATTRAPTTEASATAPQGASSGESVDRRARAESPQPASIGEVFIGRTAKRHGDTGLPPPDARVAAAAAHDHPVDAQVARGAYLARAGDCIACHTSKNGVPFAGGLAIGSPLGTIYSTNITPDKETGIGNWTFADFAKLMRRGEVKSGYVVYPAMPYPSYSRLTDTDLRDLYAYLLKGVPAAHQPNRGNAIPWPLSMRWPLKAWRALFAPDPQPFAPAQHMSRQMARGAYLVEGLGHCGACHTPRSITLQEKALSDREGTLFLSGGGAIDGWIAPSLRNEHADGLATWSNQEIVQFLRTGRTERTAAFGAMNDVIVDSLQYMTDDDLVAMAVYLQSLKPHKPNASKYAYDVKIADQLYHGHPADEGARIYMDRCAACHRSNGTGYGKAFPALAGNPILQTSNPTSAIHIVLAGSAQPGTQVAPSSLTMAPYAKLLSDAEVASVVTFIQTSWGNHGGPATASDVTKMRKSAEPVEAAGFPAPMQRELKRAEPGHSAQPVASGVGSGE</sequence>
<dbReference type="PANTHER" id="PTHR35008">
    <property type="entry name" value="BLL4482 PROTEIN-RELATED"/>
    <property type="match status" value="1"/>
</dbReference>
<keyword evidence="1 4" id="KW-0349">Heme</keyword>
<dbReference type="EMBL" id="FCOI02000052">
    <property type="protein sequence ID" value="SAK97681.1"/>
    <property type="molecule type" value="Genomic_DNA"/>
</dbReference>
<keyword evidence="3 4" id="KW-0408">Iron</keyword>
<evidence type="ECO:0000256" key="4">
    <source>
        <dbReference type="PROSITE-ProRule" id="PRU00433"/>
    </source>
</evidence>
<dbReference type="GO" id="GO:0009055">
    <property type="term" value="F:electron transfer activity"/>
    <property type="evidence" value="ECO:0007669"/>
    <property type="project" value="InterPro"/>
</dbReference>
<dbReference type="Pfam" id="PF00034">
    <property type="entry name" value="Cytochrom_C"/>
    <property type="match status" value="2"/>
</dbReference>
<evidence type="ECO:0000313" key="8">
    <source>
        <dbReference type="EMBL" id="SAK97681.1"/>
    </source>
</evidence>
<keyword evidence="2 4" id="KW-0479">Metal-binding</keyword>
<feature type="region of interest" description="Disordered" evidence="5">
    <location>
        <begin position="496"/>
        <end position="533"/>
    </location>
</feature>
<feature type="chain" id="PRO_5007624501" evidence="6">
    <location>
        <begin position="24"/>
        <end position="533"/>
    </location>
</feature>
<evidence type="ECO:0000259" key="7">
    <source>
        <dbReference type="PROSITE" id="PS51007"/>
    </source>
</evidence>
<accession>A0A158DST1</accession>
<feature type="compositionally biased region" description="Polar residues" evidence="5">
    <location>
        <begin position="32"/>
        <end position="51"/>
    </location>
</feature>
<feature type="domain" description="Cytochrome c" evidence="7">
    <location>
        <begin position="388"/>
        <end position="478"/>
    </location>
</feature>
<dbReference type="Gene3D" id="1.10.760.10">
    <property type="entry name" value="Cytochrome c-like domain"/>
    <property type="match status" value="3"/>
</dbReference>
<protein>
    <submittedName>
        <fullName evidence="8">Cytochrome c, class I</fullName>
    </submittedName>
</protein>
<dbReference type="GO" id="GO:0020037">
    <property type="term" value="F:heme binding"/>
    <property type="evidence" value="ECO:0007669"/>
    <property type="project" value="InterPro"/>
</dbReference>
<evidence type="ECO:0000256" key="3">
    <source>
        <dbReference type="ARBA" id="ARBA00023004"/>
    </source>
</evidence>
<dbReference type="SUPFAM" id="SSF46626">
    <property type="entry name" value="Cytochrome c"/>
    <property type="match status" value="3"/>
</dbReference>
<evidence type="ECO:0000256" key="2">
    <source>
        <dbReference type="ARBA" id="ARBA00022723"/>
    </source>
</evidence>
<feature type="region of interest" description="Disordered" evidence="5">
    <location>
        <begin position="32"/>
        <end position="72"/>
    </location>
</feature>
<dbReference type="InterPro" id="IPR051459">
    <property type="entry name" value="Cytochrome_c-type_DH"/>
</dbReference>
<dbReference type="InterPro" id="IPR036909">
    <property type="entry name" value="Cyt_c-like_dom_sf"/>
</dbReference>
<dbReference type="STRING" id="1777137.AWB76_07442"/>
<feature type="region of interest" description="Disordered" evidence="5">
    <location>
        <begin position="77"/>
        <end position="96"/>
    </location>
</feature>
<proteinExistence type="predicted"/>
<evidence type="ECO:0000256" key="6">
    <source>
        <dbReference type="SAM" id="SignalP"/>
    </source>
</evidence>
<name>A0A158DST1_9BURK</name>
<feature type="domain" description="Cytochrome c" evidence="7">
    <location>
        <begin position="103"/>
        <end position="206"/>
    </location>
</feature>
<reference evidence="9" key="1">
    <citation type="submission" date="2016-01" db="EMBL/GenBank/DDBJ databases">
        <authorList>
            <person name="Peeters Charlotte."/>
        </authorList>
    </citation>
    <scope>NUCLEOTIDE SEQUENCE [LARGE SCALE GENOMIC DNA]</scope>
</reference>
<dbReference type="Proteomes" id="UP000054624">
    <property type="component" value="Unassembled WGS sequence"/>
</dbReference>
<dbReference type="RefSeq" id="WP_244173648.1">
    <property type="nucleotide sequence ID" value="NZ_FCOI02000052.1"/>
</dbReference>
<evidence type="ECO:0000256" key="5">
    <source>
        <dbReference type="SAM" id="MobiDB-lite"/>
    </source>
</evidence>
<organism evidence="8 9">
    <name type="scientific">Caballeronia temeraria</name>
    <dbReference type="NCBI Taxonomy" id="1777137"/>
    <lineage>
        <taxon>Bacteria</taxon>
        <taxon>Pseudomonadati</taxon>
        <taxon>Pseudomonadota</taxon>
        <taxon>Betaproteobacteria</taxon>
        <taxon>Burkholderiales</taxon>
        <taxon>Burkholderiaceae</taxon>
        <taxon>Caballeronia</taxon>
    </lineage>
</organism>
<keyword evidence="6" id="KW-0732">Signal</keyword>
<dbReference type="PANTHER" id="PTHR35008:SF8">
    <property type="entry name" value="ALCOHOL DEHYDROGENASE CYTOCHROME C SUBUNIT"/>
    <property type="match status" value="1"/>
</dbReference>
<evidence type="ECO:0000313" key="9">
    <source>
        <dbReference type="Proteomes" id="UP000054624"/>
    </source>
</evidence>
<dbReference type="AlphaFoldDB" id="A0A158DST1"/>
<keyword evidence="9" id="KW-1185">Reference proteome</keyword>
<feature type="signal peptide" evidence="6">
    <location>
        <begin position="1"/>
        <end position="23"/>
    </location>
</feature>
<dbReference type="InterPro" id="IPR009056">
    <property type="entry name" value="Cyt_c-like_dom"/>
</dbReference>
<gene>
    <name evidence="8" type="ORF">AWB76_07442</name>
</gene>
<feature type="domain" description="Cytochrome c" evidence="7">
    <location>
        <begin position="250"/>
        <end position="365"/>
    </location>
</feature>
<evidence type="ECO:0000256" key="1">
    <source>
        <dbReference type="ARBA" id="ARBA00022617"/>
    </source>
</evidence>
<dbReference type="PROSITE" id="PS51007">
    <property type="entry name" value="CYTC"/>
    <property type="match status" value="3"/>
</dbReference>
<dbReference type="GO" id="GO:0046872">
    <property type="term" value="F:metal ion binding"/>
    <property type="evidence" value="ECO:0007669"/>
    <property type="project" value="UniProtKB-KW"/>
</dbReference>